<dbReference type="InterPro" id="IPR040928">
    <property type="entry name" value="Importin_rep_5"/>
</dbReference>
<keyword evidence="11" id="KW-1185">Reference proteome</keyword>
<dbReference type="Pfam" id="PF18816">
    <property type="entry name" value="Importin_rep_5"/>
    <property type="match status" value="1"/>
</dbReference>
<dbReference type="SUPFAM" id="SSF48371">
    <property type="entry name" value="ARM repeat"/>
    <property type="match status" value="1"/>
</dbReference>
<dbReference type="Gene3D" id="1.25.10.10">
    <property type="entry name" value="Leucine-rich Repeat Variant"/>
    <property type="match status" value="1"/>
</dbReference>
<dbReference type="Proteomes" id="UP000594262">
    <property type="component" value="Unplaced"/>
</dbReference>
<feature type="region of interest" description="Disordered" evidence="8">
    <location>
        <begin position="801"/>
        <end position="830"/>
    </location>
</feature>
<organism evidence="10 11">
    <name type="scientific">Clytia hemisphaerica</name>
    <dbReference type="NCBI Taxonomy" id="252671"/>
    <lineage>
        <taxon>Eukaryota</taxon>
        <taxon>Metazoa</taxon>
        <taxon>Cnidaria</taxon>
        <taxon>Hydrozoa</taxon>
        <taxon>Hydroidolina</taxon>
        <taxon>Leptothecata</taxon>
        <taxon>Obeliida</taxon>
        <taxon>Clytiidae</taxon>
        <taxon>Clytia</taxon>
    </lineage>
</organism>
<dbReference type="AlphaFoldDB" id="A0A7M5VDE0"/>
<evidence type="ECO:0000256" key="8">
    <source>
        <dbReference type="SAM" id="MobiDB-lite"/>
    </source>
</evidence>
<dbReference type="PANTHER" id="PTHR10527">
    <property type="entry name" value="IMPORTIN BETA"/>
    <property type="match status" value="1"/>
</dbReference>
<dbReference type="InterPro" id="IPR040122">
    <property type="entry name" value="Importin_beta"/>
</dbReference>
<dbReference type="GeneID" id="136797932"/>
<keyword evidence="5" id="KW-0677">Repeat</keyword>
<dbReference type="Pfam" id="PF25780">
    <property type="entry name" value="TPR_IPO5"/>
    <property type="match status" value="1"/>
</dbReference>
<dbReference type="EnsemblMetazoa" id="CLYHEMT010898.1">
    <property type="protein sequence ID" value="CLYHEMP010898.1"/>
    <property type="gene ID" value="CLYHEMG010898"/>
</dbReference>
<evidence type="ECO:0000313" key="10">
    <source>
        <dbReference type="EnsemblMetazoa" id="CLYHEMP010898.1"/>
    </source>
</evidence>
<evidence type="ECO:0000256" key="7">
    <source>
        <dbReference type="ARBA" id="ARBA00023242"/>
    </source>
</evidence>
<dbReference type="Pfam" id="PF25574">
    <property type="entry name" value="TPR_IMB1"/>
    <property type="match status" value="1"/>
</dbReference>
<keyword evidence="6" id="KW-0653">Protein transport</keyword>
<dbReference type="GO" id="GO:0005737">
    <property type="term" value="C:cytoplasm"/>
    <property type="evidence" value="ECO:0007669"/>
    <property type="project" value="UniProtKB-SubCell"/>
</dbReference>
<dbReference type="GO" id="GO:0006606">
    <property type="term" value="P:protein import into nucleus"/>
    <property type="evidence" value="ECO:0007669"/>
    <property type="project" value="InterPro"/>
</dbReference>
<evidence type="ECO:0000256" key="4">
    <source>
        <dbReference type="ARBA" id="ARBA00022490"/>
    </source>
</evidence>
<evidence type="ECO:0000256" key="5">
    <source>
        <dbReference type="ARBA" id="ARBA00022737"/>
    </source>
</evidence>
<evidence type="ECO:0000259" key="9">
    <source>
        <dbReference type="SMART" id="SM01349"/>
    </source>
</evidence>
<sequence length="1092" mass="122544">MADQVQQFHELVRSLMSADNETRNNAESQYFNIDEPTRLQFLLQCVIAGDAIELRTMAAVLFRRLLSNIDDFAGTVPANVQDICKSQLIEAAHKEQDESMRKKISDSIAELAKCYLGEDGNNQWPDILKFLYECCNSDQNTMKEVALHIIIAFPGIFGTQQDTYIQVIKEMLVTCIQPPNADKVRLLSARAAATFITECLGEAKFKSFAELYPGILEAIGIAVKSEGDDNVLKSFVEMVEVAPKLVKQNLHGTLGMMLEILANTNLENSWRHLALETIVTLSETAPAMIRKNSADMIPKIIPEILALMVDLDEDEDWSFSDDVEDTDMESNPVAGESSLDRFTCALGGKAVLPHIIATIPPMLEHADWRYRHAALMAVSAIAEGCAKQMEPLLANVVDSVLPFLQDPHPRVRHASCNALGQLATDFTVLFQKKFHAKVMPGLVNLLLTDSAHPRVQAHAAAAMVNFCEDCPPKIIEPYLDSLVDALENVLSSKLEELLKRGVKLVLEQVLTTIATVADTAESRFIKYYDRFMPSLKYIFQNATQKDYRLLRGKTIECISLIGLAVGAEKFLPDASEVMQLLLKTQTDASDFDDDDPQVSYLISAWARMCKIIGKDFVQYLPVVMPPVLKAAQIKPEVALLDLDDPQHQNVNEDDGWEFVNLGEQQKFGIKTAGLEDKSTACQMLVHYARELKDGFVDYTEQVVKIMVPLLKFYFHDTVRVTAAESLPHLLECAKVRGDEYLSQMWSFIATELLTSIEREPEEAVVPEMMESFAKCIEVLGIGHLAPDTLTQLGQIMHDKLEQHSERQHERHDKRNDEDYDEEVEEGLQDEHETDEYILSKVSDIMHALFKTHKEIALPFFEQMLPDFCKLMTPQRPASDRQWALCIFDDLLEYTGPVSWKYQGYFLKELISSIQDLSSEVRQAAAYGCGVMAQFGGNDYAEACAKAVPLLVTVIEHAESRAKENVNPTENCISAVTKICKHNSSMINANEVITKWLSWLPVTEDQEEAPHVYGYLCDLIEANHPQVLGESNSNLPSIVKIITEAIAADVFEQYPDSATRIKAIFATVQQNEPVWTACLSMLDERQLEALKNF</sequence>
<proteinExistence type="predicted"/>
<dbReference type="InterPro" id="IPR034085">
    <property type="entry name" value="TOG"/>
</dbReference>
<dbReference type="InterPro" id="IPR011989">
    <property type="entry name" value="ARM-like"/>
</dbReference>
<dbReference type="RefSeq" id="XP_066910620.1">
    <property type="nucleotide sequence ID" value="XM_067054519.1"/>
</dbReference>
<dbReference type="GO" id="GO:0005634">
    <property type="term" value="C:nucleus"/>
    <property type="evidence" value="ECO:0007669"/>
    <property type="project" value="UniProtKB-SubCell"/>
</dbReference>
<reference evidence="10" key="1">
    <citation type="submission" date="2021-01" db="UniProtKB">
        <authorList>
            <consortium name="EnsemblMetazoa"/>
        </authorList>
    </citation>
    <scope>IDENTIFICATION</scope>
</reference>
<accession>A0A7M5VDE0</accession>
<dbReference type="OrthoDB" id="543373at2759"/>
<protein>
    <recommendedName>
        <fullName evidence="9">TOG domain-containing protein</fullName>
    </recommendedName>
</protein>
<feature type="compositionally biased region" description="Basic and acidic residues" evidence="8">
    <location>
        <begin position="801"/>
        <end position="816"/>
    </location>
</feature>
<comment type="subcellular location">
    <subcellularLocation>
        <location evidence="2">Cytoplasm</location>
    </subcellularLocation>
    <subcellularLocation>
        <location evidence="1">Nucleus</location>
    </subcellularLocation>
</comment>
<dbReference type="SMART" id="SM01349">
    <property type="entry name" value="TOG"/>
    <property type="match status" value="1"/>
</dbReference>
<keyword evidence="3" id="KW-0813">Transport</keyword>
<name>A0A7M5VDE0_9CNID</name>
<evidence type="ECO:0000256" key="6">
    <source>
        <dbReference type="ARBA" id="ARBA00022927"/>
    </source>
</evidence>
<dbReference type="InterPro" id="IPR058584">
    <property type="entry name" value="IMB1_TNPO1-like_TPR"/>
</dbReference>
<dbReference type="InterPro" id="IPR041653">
    <property type="entry name" value="Importin_rep_4"/>
</dbReference>
<dbReference type="Pfam" id="PF18829">
    <property type="entry name" value="Importin_rep_6"/>
    <property type="match status" value="1"/>
</dbReference>
<evidence type="ECO:0000256" key="3">
    <source>
        <dbReference type="ARBA" id="ARBA00022448"/>
    </source>
</evidence>
<feature type="domain" description="TOG" evidence="9">
    <location>
        <begin position="338"/>
        <end position="597"/>
    </location>
</feature>
<feature type="compositionally biased region" description="Acidic residues" evidence="8">
    <location>
        <begin position="817"/>
        <end position="830"/>
    </location>
</feature>
<dbReference type="InterPro" id="IPR057672">
    <property type="entry name" value="TPR_IPO4/5"/>
</dbReference>
<dbReference type="InterPro" id="IPR041389">
    <property type="entry name" value="Importin_rep_6"/>
</dbReference>
<evidence type="ECO:0000313" key="11">
    <source>
        <dbReference type="Proteomes" id="UP000594262"/>
    </source>
</evidence>
<dbReference type="InterPro" id="IPR016024">
    <property type="entry name" value="ARM-type_fold"/>
</dbReference>
<evidence type="ECO:0000256" key="2">
    <source>
        <dbReference type="ARBA" id="ARBA00004496"/>
    </source>
</evidence>
<keyword evidence="4" id="KW-0963">Cytoplasm</keyword>
<dbReference type="Pfam" id="PF18808">
    <property type="entry name" value="Importin_rep_4"/>
    <property type="match status" value="1"/>
</dbReference>
<keyword evidence="7" id="KW-0539">Nucleus</keyword>
<dbReference type="Pfam" id="PF13513">
    <property type="entry name" value="HEAT_EZ"/>
    <property type="match status" value="1"/>
</dbReference>
<evidence type="ECO:0000256" key="1">
    <source>
        <dbReference type="ARBA" id="ARBA00004123"/>
    </source>
</evidence>